<protein>
    <submittedName>
        <fullName evidence="2">Uncharacterized protein</fullName>
    </submittedName>
</protein>
<sequence>MCFGYCVVSSLLSAVNGTTHFIVVCGIGIVIMTPVWLLPQSELDYLI</sequence>
<evidence type="ECO:0000313" key="2">
    <source>
        <dbReference type="EMBL" id="DAD81059.1"/>
    </source>
</evidence>
<keyword evidence="1" id="KW-0812">Transmembrane</keyword>
<organism evidence="2">
    <name type="scientific">Siphoviridae sp. ctCVD13</name>
    <dbReference type="NCBI Taxonomy" id="2826194"/>
    <lineage>
        <taxon>Viruses</taxon>
        <taxon>Duplodnaviria</taxon>
        <taxon>Heunggongvirae</taxon>
        <taxon>Uroviricota</taxon>
        <taxon>Caudoviricetes</taxon>
    </lineage>
</organism>
<reference evidence="2" key="1">
    <citation type="journal article" date="2021" name="Proc. Natl. Acad. Sci. U.S.A.">
        <title>A Catalog of Tens of Thousands of Viruses from Human Metagenomes Reveals Hidden Associations with Chronic Diseases.</title>
        <authorList>
            <person name="Tisza M.J."/>
            <person name="Buck C.B."/>
        </authorList>
    </citation>
    <scope>NUCLEOTIDE SEQUENCE</scope>
    <source>
        <strain evidence="2">CtCVD13</strain>
    </source>
</reference>
<keyword evidence="1" id="KW-0472">Membrane</keyword>
<name>A0A8S5MGM1_9CAUD</name>
<dbReference type="EMBL" id="BK014894">
    <property type="protein sequence ID" value="DAD81059.1"/>
    <property type="molecule type" value="Genomic_DNA"/>
</dbReference>
<proteinExistence type="predicted"/>
<accession>A0A8S5MGM1</accession>
<evidence type="ECO:0000256" key="1">
    <source>
        <dbReference type="SAM" id="Phobius"/>
    </source>
</evidence>
<keyword evidence="1" id="KW-1133">Transmembrane helix</keyword>
<feature type="transmembrane region" description="Helical" evidence="1">
    <location>
        <begin position="20"/>
        <end position="38"/>
    </location>
</feature>